<comment type="similarity">
    <text evidence="5">Belongs to the L2HGDH family.</text>
</comment>
<organism evidence="7 8">
    <name type="scientific">Polynucleobacter paneuropaeus</name>
    <dbReference type="NCBI Taxonomy" id="2527775"/>
    <lineage>
        <taxon>Bacteria</taxon>
        <taxon>Pseudomonadati</taxon>
        <taxon>Pseudomonadota</taxon>
        <taxon>Betaproteobacteria</taxon>
        <taxon>Burkholderiales</taxon>
        <taxon>Burkholderiaceae</taxon>
        <taxon>Polynucleobacter</taxon>
    </lineage>
</organism>
<dbReference type="InterPro" id="IPR036188">
    <property type="entry name" value="FAD/NAD-bd_sf"/>
</dbReference>
<evidence type="ECO:0000259" key="6">
    <source>
        <dbReference type="Pfam" id="PF01266"/>
    </source>
</evidence>
<feature type="domain" description="FAD dependent oxidoreductase" evidence="6">
    <location>
        <begin position="6"/>
        <end position="365"/>
    </location>
</feature>
<dbReference type="PANTHER" id="PTHR43104">
    <property type="entry name" value="L-2-HYDROXYGLUTARATE DEHYDROGENASE, MITOCHONDRIAL"/>
    <property type="match status" value="1"/>
</dbReference>
<evidence type="ECO:0000256" key="4">
    <source>
        <dbReference type="ARBA" id="ARBA00023002"/>
    </source>
</evidence>
<name>A0A9Q2ZWS0_9BURK</name>
<evidence type="ECO:0000256" key="1">
    <source>
        <dbReference type="ARBA" id="ARBA00001974"/>
    </source>
</evidence>
<keyword evidence="2" id="KW-0285">Flavoprotein</keyword>
<dbReference type="Pfam" id="PF01266">
    <property type="entry name" value="DAO"/>
    <property type="match status" value="1"/>
</dbReference>
<sequence>MTFKVDAVIIGSGVVGLACARKLASAGLETMILESRPTFGQGTSSRNSEVIHAGLYYLQNSLKAHLCVEGRRALYLYCDQRRIPYQKIGKWIVASTPDQLERLEEIRLQAKTNGCPEVHYLSSQEISSQEPQLNCLAALCSPETGIIDSHSLMMALLADVENAGGQIIFNAPVSHVNFVNSQIQVAVGGSEPTTLTTNYLINSAGLQAVPLLSEFEGFPKKCIPEYCYVKGNYFSLHGRSPFSRLIYPTPEVAGLGVHFTLDMAGGGKFGPDVEWIEDENYIVNPARSTLFYNAIKSYWPDVALDRLQPAYSGIRPKLGLKGNLYSDFLIQTEQDHEISGLINLLGIDSPGLTSCLAIADYVVERLGI</sequence>
<dbReference type="GO" id="GO:0047545">
    <property type="term" value="F:(S)-2-hydroxyglutarate dehydrogenase activity"/>
    <property type="evidence" value="ECO:0007669"/>
    <property type="project" value="TreeGrafter"/>
</dbReference>
<evidence type="ECO:0000256" key="5">
    <source>
        <dbReference type="ARBA" id="ARBA00037941"/>
    </source>
</evidence>
<dbReference type="InterPro" id="IPR006076">
    <property type="entry name" value="FAD-dep_OxRdtase"/>
</dbReference>
<keyword evidence="4" id="KW-0560">Oxidoreductase</keyword>
<proteinExistence type="inferred from homology"/>
<dbReference type="Proteomes" id="UP000783102">
    <property type="component" value="Unassembled WGS sequence"/>
</dbReference>
<evidence type="ECO:0000313" key="7">
    <source>
        <dbReference type="EMBL" id="MBT8552009.1"/>
    </source>
</evidence>
<comment type="caution">
    <text evidence="7">The sequence shown here is derived from an EMBL/GenBank/DDBJ whole genome shotgun (WGS) entry which is preliminary data.</text>
</comment>
<dbReference type="EMBL" id="JAANEY010000001">
    <property type="protein sequence ID" value="MBT8552009.1"/>
    <property type="molecule type" value="Genomic_DNA"/>
</dbReference>
<evidence type="ECO:0000256" key="3">
    <source>
        <dbReference type="ARBA" id="ARBA00022827"/>
    </source>
</evidence>
<gene>
    <name evidence="7" type="ORF">G6731_08590</name>
</gene>
<dbReference type="Gene3D" id="3.30.9.10">
    <property type="entry name" value="D-Amino Acid Oxidase, subunit A, domain 2"/>
    <property type="match status" value="1"/>
</dbReference>
<dbReference type="SUPFAM" id="SSF51905">
    <property type="entry name" value="FAD/NAD(P)-binding domain"/>
    <property type="match status" value="1"/>
</dbReference>
<comment type="cofactor">
    <cofactor evidence="1">
        <name>FAD</name>
        <dbReference type="ChEBI" id="CHEBI:57692"/>
    </cofactor>
</comment>
<keyword evidence="3" id="KW-0274">FAD</keyword>
<reference evidence="7" key="1">
    <citation type="journal article" date="2021" name="Genome Biol. Evol.">
        <title>Continental-Scale Gene Flow Prevents Allopatric Divergence of Pelagic Freshwater Bacteria.</title>
        <authorList>
            <person name="Hoetzinger M."/>
            <person name="Pitt A."/>
            <person name="Huemer A."/>
            <person name="Hahn M.W."/>
        </authorList>
    </citation>
    <scope>NUCLEOTIDE SEQUENCE</scope>
    <source>
        <strain evidence="7">SM1-W8</strain>
    </source>
</reference>
<evidence type="ECO:0000256" key="2">
    <source>
        <dbReference type="ARBA" id="ARBA00022630"/>
    </source>
</evidence>
<protein>
    <submittedName>
        <fullName evidence="7">NAD(P)/FAD-dependent oxidoreductase</fullName>
    </submittedName>
</protein>
<dbReference type="PANTHER" id="PTHR43104:SF4">
    <property type="entry name" value="L-2-HYDROXYGLUTARATE DEHYDROGENASE, MITOCHONDRIAL"/>
    <property type="match status" value="1"/>
</dbReference>
<accession>A0A9Q2ZWS0</accession>
<dbReference type="AlphaFoldDB" id="A0A9Q2ZWS0"/>
<evidence type="ECO:0000313" key="8">
    <source>
        <dbReference type="Proteomes" id="UP000783102"/>
    </source>
</evidence>
<dbReference type="Gene3D" id="3.50.50.60">
    <property type="entry name" value="FAD/NAD(P)-binding domain"/>
    <property type="match status" value="1"/>
</dbReference>
<dbReference type="PROSITE" id="PS51257">
    <property type="entry name" value="PROKAR_LIPOPROTEIN"/>
    <property type="match status" value="1"/>
</dbReference>